<organism evidence="7 8">
    <name type="scientific">Lachnospira intestinalis</name>
    <dbReference type="NCBI Taxonomy" id="3133158"/>
    <lineage>
        <taxon>Bacteria</taxon>
        <taxon>Bacillati</taxon>
        <taxon>Bacillota</taxon>
        <taxon>Clostridia</taxon>
        <taxon>Lachnospirales</taxon>
        <taxon>Lachnospiraceae</taxon>
        <taxon>Lachnospira</taxon>
    </lineage>
</organism>
<keyword evidence="5" id="KW-0777">Teichoic acid biosynthesis</keyword>
<dbReference type="EMBL" id="JBBMFS010000008">
    <property type="protein sequence ID" value="MEQ2555323.1"/>
    <property type="molecule type" value="Genomic_DNA"/>
</dbReference>
<dbReference type="InterPro" id="IPR043149">
    <property type="entry name" value="TagF_N"/>
</dbReference>
<dbReference type="PANTHER" id="PTHR37316">
    <property type="entry name" value="TEICHOIC ACID GLYCEROL-PHOSPHATE PRIMASE"/>
    <property type="match status" value="1"/>
</dbReference>
<dbReference type="InterPro" id="IPR007554">
    <property type="entry name" value="Glycerophosphate_synth"/>
</dbReference>
<comment type="similarity">
    <text evidence="2">Belongs to the CDP-glycerol glycerophosphotransferase family.</text>
</comment>
<keyword evidence="6" id="KW-0472">Membrane</keyword>
<comment type="caution">
    <text evidence="7">The sequence shown here is derived from an EMBL/GenBank/DDBJ whole genome shotgun (WGS) entry which is preliminary data.</text>
</comment>
<evidence type="ECO:0000313" key="7">
    <source>
        <dbReference type="EMBL" id="MEQ2555323.1"/>
    </source>
</evidence>
<proteinExistence type="inferred from homology"/>
<dbReference type="Proteomes" id="UP001546774">
    <property type="component" value="Unassembled WGS sequence"/>
</dbReference>
<keyword evidence="3" id="KW-1003">Cell membrane</keyword>
<evidence type="ECO:0000256" key="6">
    <source>
        <dbReference type="ARBA" id="ARBA00023136"/>
    </source>
</evidence>
<evidence type="ECO:0000256" key="3">
    <source>
        <dbReference type="ARBA" id="ARBA00022475"/>
    </source>
</evidence>
<evidence type="ECO:0000256" key="5">
    <source>
        <dbReference type="ARBA" id="ARBA00022944"/>
    </source>
</evidence>
<dbReference type="InterPro" id="IPR051612">
    <property type="entry name" value="Teichoic_Acid_Biosynth"/>
</dbReference>
<protein>
    <submittedName>
        <fullName evidence="7">CDP-glycerol glycerophosphotransferase family protein</fullName>
    </submittedName>
</protein>
<evidence type="ECO:0000313" key="8">
    <source>
        <dbReference type="Proteomes" id="UP001546774"/>
    </source>
</evidence>
<dbReference type="Gene3D" id="3.40.50.11820">
    <property type="match status" value="1"/>
</dbReference>
<dbReference type="PANTHER" id="PTHR37316:SF3">
    <property type="entry name" value="TEICHOIC ACID GLYCEROL-PHOSPHATE TRANSFERASE"/>
    <property type="match status" value="1"/>
</dbReference>
<gene>
    <name evidence="7" type="ORF">WMO37_09930</name>
</gene>
<accession>A0ABV1H758</accession>
<dbReference type="Gene3D" id="3.40.50.12580">
    <property type="match status" value="1"/>
</dbReference>
<comment type="subcellular location">
    <subcellularLocation>
        <location evidence="1">Cell membrane</location>
        <topology evidence="1">Peripheral membrane protein</topology>
    </subcellularLocation>
</comment>
<keyword evidence="8" id="KW-1185">Reference proteome</keyword>
<dbReference type="Pfam" id="PF04464">
    <property type="entry name" value="Glyphos_transf"/>
    <property type="match status" value="1"/>
</dbReference>
<reference evidence="7" key="1">
    <citation type="submission" date="2024-03" db="EMBL/GenBank/DDBJ databases">
        <title>Human intestinal bacterial collection.</title>
        <authorList>
            <person name="Pauvert C."/>
            <person name="Hitch T.C.A."/>
            <person name="Clavel T."/>
        </authorList>
    </citation>
    <scope>NUCLEOTIDE SEQUENCE [LARGE SCALE GENOMIC DNA]</scope>
    <source>
        <strain evidence="7">CLA-AA-H89B</strain>
    </source>
</reference>
<dbReference type="InterPro" id="IPR043148">
    <property type="entry name" value="TagF_C"/>
</dbReference>
<keyword evidence="4" id="KW-0808">Transferase</keyword>
<evidence type="ECO:0000256" key="1">
    <source>
        <dbReference type="ARBA" id="ARBA00004202"/>
    </source>
</evidence>
<name>A0ABV1H758_9FIRM</name>
<sequence>MSFKSIKKMLEIRILRVFMTVLHIFPIKQNRIILNSYTGTQYSCNPKYITEAILKRFPDKYEIIWTFKEPDKFQFLEEKGIKVVKYASIKRFYYEATAKVSINNIGSYSWQPIRKGQQHVNTWHSALDLNNCALMESANDKIMKKTIFMNAKETSLFLSANRFFTEFCIPKEFGYNGKILEYGLPRNDDYINGNAEKIKKEVRKKLNIAEDAVVVMYAPTWRYGKAKDAPKIDLELLNRAMQKRFGQNYLILFRAHHFAGNISVEKLEHVKNMTEYPSIQELIMATNILITDYSSVMWDAALMGEYVLLFAPDLEKYSKERGLYIPINEWCFPVSLNNKDLAAEIEKVDLEKGIEISKKHLEKFGNLETGRAAEEFCNWLEAIE</sequence>
<evidence type="ECO:0000256" key="2">
    <source>
        <dbReference type="ARBA" id="ARBA00010488"/>
    </source>
</evidence>
<dbReference type="SUPFAM" id="SSF53756">
    <property type="entry name" value="UDP-Glycosyltransferase/glycogen phosphorylase"/>
    <property type="match status" value="1"/>
</dbReference>
<evidence type="ECO:0000256" key="4">
    <source>
        <dbReference type="ARBA" id="ARBA00022679"/>
    </source>
</evidence>